<reference evidence="3" key="1">
    <citation type="submission" date="2022-10" db="EMBL/GenBank/DDBJ databases">
        <title>Genome assembly of Pristionchus species.</title>
        <authorList>
            <person name="Yoshida K."/>
            <person name="Sommer R.J."/>
        </authorList>
    </citation>
    <scope>NUCLEOTIDE SEQUENCE [LARGE SCALE GENOMIC DNA]</scope>
    <source>
        <strain evidence="3">RS5460</strain>
    </source>
</reference>
<dbReference type="InterPro" id="IPR000719">
    <property type="entry name" value="Prot_kinase_dom"/>
</dbReference>
<dbReference type="PROSITE" id="PS00108">
    <property type="entry name" value="PROTEIN_KINASE_ST"/>
    <property type="match status" value="1"/>
</dbReference>
<dbReference type="Gene3D" id="1.10.510.10">
    <property type="entry name" value="Transferase(Phosphotransferase) domain 1"/>
    <property type="match status" value="1"/>
</dbReference>
<dbReference type="SUPFAM" id="SSF56112">
    <property type="entry name" value="Protein kinase-like (PK-like)"/>
    <property type="match status" value="1"/>
</dbReference>
<dbReference type="Proteomes" id="UP001328107">
    <property type="component" value="Unassembled WGS sequence"/>
</dbReference>
<name>A0AAN5CTC9_9BILA</name>
<dbReference type="Pfam" id="PF00069">
    <property type="entry name" value="Pkinase"/>
    <property type="match status" value="1"/>
</dbReference>
<dbReference type="GO" id="GO:0005524">
    <property type="term" value="F:ATP binding"/>
    <property type="evidence" value="ECO:0007669"/>
    <property type="project" value="InterPro"/>
</dbReference>
<dbReference type="EMBL" id="BTRK01000004">
    <property type="protein sequence ID" value="GMR50291.1"/>
    <property type="molecule type" value="Genomic_DNA"/>
</dbReference>
<evidence type="ECO:0000313" key="3">
    <source>
        <dbReference type="Proteomes" id="UP001328107"/>
    </source>
</evidence>
<sequence>CSGRGMADNSRYLMMEYCPRSLSSVIKECRRANRFLNAEDFMKWGNGLTSGMVYLTDFGYFHGDLKPDNLLIDTVNVLKISDFGISMRYTSLLELEKCSAYVRGTPRYMAPETHSGKEITAINDFQTDVWSYGICIWEMITCKIPFKDVPDAALALHIG</sequence>
<dbReference type="GO" id="GO:0004672">
    <property type="term" value="F:protein kinase activity"/>
    <property type="evidence" value="ECO:0007669"/>
    <property type="project" value="InterPro"/>
</dbReference>
<comment type="caution">
    <text evidence="2">The sequence shown here is derived from an EMBL/GenBank/DDBJ whole genome shotgun (WGS) entry which is preliminary data.</text>
</comment>
<dbReference type="PANTHER" id="PTHR24362">
    <property type="entry name" value="SERINE/THREONINE-PROTEIN KINASE NEK"/>
    <property type="match status" value="1"/>
</dbReference>
<keyword evidence="3" id="KW-1185">Reference proteome</keyword>
<gene>
    <name evidence="2" type="ORF">PMAYCL1PPCAC_20486</name>
</gene>
<feature type="non-terminal residue" evidence="2">
    <location>
        <position position="1"/>
    </location>
</feature>
<evidence type="ECO:0000259" key="1">
    <source>
        <dbReference type="PROSITE" id="PS50011"/>
    </source>
</evidence>
<feature type="non-terminal residue" evidence="2">
    <location>
        <position position="159"/>
    </location>
</feature>
<evidence type="ECO:0000313" key="2">
    <source>
        <dbReference type="EMBL" id="GMR50291.1"/>
    </source>
</evidence>
<dbReference type="PANTHER" id="PTHR24362:SF309">
    <property type="entry name" value="PROTEIN KINASE DOMAIN-CONTAINING PROTEIN"/>
    <property type="match status" value="1"/>
</dbReference>
<dbReference type="AlphaFoldDB" id="A0AAN5CTC9"/>
<proteinExistence type="predicted"/>
<dbReference type="PROSITE" id="PS50011">
    <property type="entry name" value="PROTEIN_KINASE_DOM"/>
    <property type="match status" value="1"/>
</dbReference>
<protein>
    <recommendedName>
        <fullName evidence="1">Protein kinase domain-containing protein</fullName>
    </recommendedName>
</protein>
<accession>A0AAN5CTC9</accession>
<dbReference type="InterPro" id="IPR011009">
    <property type="entry name" value="Kinase-like_dom_sf"/>
</dbReference>
<organism evidence="2 3">
    <name type="scientific">Pristionchus mayeri</name>
    <dbReference type="NCBI Taxonomy" id="1317129"/>
    <lineage>
        <taxon>Eukaryota</taxon>
        <taxon>Metazoa</taxon>
        <taxon>Ecdysozoa</taxon>
        <taxon>Nematoda</taxon>
        <taxon>Chromadorea</taxon>
        <taxon>Rhabditida</taxon>
        <taxon>Rhabditina</taxon>
        <taxon>Diplogasteromorpha</taxon>
        <taxon>Diplogasteroidea</taxon>
        <taxon>Neodiplogasteridae</taxon>
        <taxon>Pristionchus</taxon>
    </lineage>
</organism>
<dbReference type="InterPro" id="IPR008271">
    <property type="entry name" value="Ser/Thr_kinase_AS"/>
</dbReference>
<dbReference type="SMART" id="SM00220">
    <property type="entry name" value="S_TKc"/>
    <property type="match status" value="1"/>
</dbReference>
<feature type="domain" description="Protein kinase" evidence="1">
    <location>
        <begin position="1"/>
        <end position="159"/>
    </location>
</feature>